<evidence type="ECO:0000256" key="1">
    <source>
        <dbReference type="SAM" id="MobiDB-lite"/>
    </source>
</evidence>
<gene>
    <name evidence="2" type="ORF">FMOSSE_LOCUS9099</name>
</gene>
<dbReference type="Proteomes" id="UP000789375">
    <property type="component" value="Unassembled WGS sequence"/>
</dbReference>
<accession>A0A9N9CJE3</accession>
<comment type="caution">
    <text evidence="2">The sequence shown here is derived from an EMBL/GenBank/DDBJ whole genome shotgun (WGS) entry which is preliminary data.</text>
</comment>
<feature type="compositionally biased region" description="Polar residues" evidence="1">
    <location>
        <begin position="1"/>
        <end position="34"/>
    </location>
</feature>
<keyword evidence="3" id="KW-1185">Reference proteome</keyword>
<proteinExistence type="predicted"/>
<evidence type="ECO:0000313" key="3">
    <source>
        <dbReference type="Proteomes" id="UP000789375"/>
    </source>
</evidence>
<reference evidence="2" key="1">
    <citation type="submission" date="2021-06" db="EMBL/GenBank/DDBJ databases">
        <authorList>
            <person name="Kallberg Y."/>
            <person name="Tangrot J."/>
            <person name="Rosling A."/>
        </authorList>
    </citation>
    <scope>NUCLEOTIDE SEQUENCE</scope>
    <source>
        <strain evidence="2">87-6 pot B 2015</strain>
    </source>
</reference>
<feature type="region of interest" description="Disordered" evidence="1">
    <location>
        <begin position="1"/>
        <end position="35"/>
    </location>
</feature>
<dbReference type="EMBL" id="CAJVPP010002551">
    <property type="protein sequence ID" value="CAG8603984.1"/>
    <property type="molecule type" value="Genomic_DNA"/>
</dbReference>
<sequence>MRRFQNEQQPSKRQNTLQTNEPESSVSINNNNKETPVIMDVNPLLLDKEKGKKVSTGETTLVVTPE</sequence>
<organism evidence="2 3">
    <name type="scientific">Funneliformis mosseae</name>
    <name type="common">Endomycorrhizal fungus</name>
    <name type="synonym">Glomus mosseae</name>
    <dbReference type="NCBI Taxonomy" id="27381"/>
    <lineage>
        <taxon>Eukaryota</taxon>
        <taxon>Fungi</taxon>
        <taxon>Fungi incertae sedis</taxon>
        <taxon>Mucoromycota</taxon>
        <taxon>Glomeromycotina</taxon>
        <taxon>Glomeromycetes</taxon>
        <taxon>Glomerales</taxon>
        <taxon>Glomeraceae</taxon>
        <taxon>Funneliformis</taxon>
    </lineage>
</organism>
<name>A0A9N9CJE3_FUNMO</name>
<protein>
    <submittedName>
        <fullName evidence="2">5223_t:CDS:1</fullName>
    </submittedName>
</protein>
<evidence type="ECO:0000313" key="2">
    <source>
        <dbReference type="EMBL" id="CAG8603984.1"/>
    </source>
</evidence>
<dbReference type="AlphaFoldDB" id="A0A9N9CJE3"/>